<evidence type="ECO:0000313" key="7">
    <source>
        <dbReference type="Proteomes" id="UP001595791"/>
    </source>
</evidence>
<dbReference type="RefSeq" id="WP_378167382.1">
    <property type="nucleotide sequence ID" value="NZ_JBHSBU010000001.1"/>
</dbReference>
<dbReference type="PANTHER" id="PTHR43667:SF1">
    <property type="entry name" value="CYCLOPROPANE-FATTY-ACYL-PHOSPHOLIPID SYNTHASE"/>
    <property type="match status" value="1"/>
</dbReference>
<dbReference type="EC" id="2.1.1.-" evidence="6"/>
<evidence type="ECO:0000256" key="1">
    <source>
        <dbReference type="ARBA" id="ARBA00010815"/>
    </source>
</evidence>
<dbReference type="EMBL" id="JBHSBU010000001">
    <property type="protein sequence ID" value="MFC4161439.1"/>
    <property type="molecule type" value="Genomic_DNA"/>
</dbReference>
<name>A0ABV8MUL9_9NEIS</name>
<dbReference type="PIRSF" id="PIRSF003085">
    <property type="entry name" value="CMAS"/>
    <property type="match status" value="1"/>
</dbReference>
<reference evidence="7" key="1">
    <citation type="journal article" date="2019" name="Int. J. Syst. Evol. Microbiol.">
        <title>The Global Catalogue of Microorganisms (GCM) 10K type strain sequencing project: providing services to taxonomists for standard genome sequencing and annotation.</title>
        <authorList>
            <consortium name="The Broad Institute Genomics Platform"/>
            <consortium name="The Broad Institute Genome Sequencing Center for Infectious Disease"/>
            <person name="Wu L."/>
            <person name="Ma J."/>
        </authorList>
    </citation>
    <scope>NUCLEOTIDE SEQUENCE [LARGE SCALE GENOMIC DNA]</scope>
    <source>
        <strain evidence="7">LMG 29894</strain>
    </source>
</reference>
<evidence type="ECO:0000256" key="5">
    <source>
        <dbReference type="ARBA" id="ARBA00023098"/>
    </source>
</evidence>
<keyword evidence="7" id="KW-1185">Reference proteome</keyword>
<comment type="caution">
    <text evidence="6">The sequence shown here is derived from an EMBL/GenBank/DDBJ whole genome shotgun (WGS) entry which is preliminary data.</text>
</comment>
<dbReference type="SUPFAM" id="SSF53335">
    <property type="entry name" value="S-adenosyl-L-methionine-dependent methyltransferases"/>
    <property type="match status" value="1"/>
</dbReference>
<dbReference type="PANTHER" id="PTHR43667">
    <property type="entry name" value="CYCLOPROPANE-FATTY-ACYL-PHOSPHOLIPID SYNTHASE"/>
    <property type="match status" value="1"/>
</dbReference>
<proteinExistence type="inferred from homology"/>
<organism evidence="6 7">
    <name type="scientific">Chitinimonas lacunae</name>
    <dbReference type="NCBI Taxonomy" id="1963018"/>
    <lineage>
        <taxon>Bacteria</taxon>
        <taxon>Pseudomonadati</taxon>
        <taxon>Pseudomonadota</taxon>
        <taxon>Betaproteobacteria</taxon>
        <taxon>Neisseriales</taxon>
        <taxon>Chitinibacteraceae</taxon>
        <taxon>Chitinimonas</taxon>
    </lineage>
</organism>
<dbReference type="GO" id="GO:0032259">
    <property type="term" value="P:methylation"/>
    <property type="evidence" value="ECO:0007669"/>
    <property type="project" value="UniProtKB-KW"/>
</dbReference>
<keyword evidence="5" id="KW-0443">Lipid metabolism</keyword>
<dbReference type="Proteomes" id="UP001595791">
    <property type="component" value="Unassembled WGS sequence"/>
</dbReference>
<dbReference type="Gene3D" id="3.40.50.150">
    <property type="entry name" value="Vaccinia Virus protein VP39"/>
    <property type="match status" value="1"/>
</dbReference>
<comment type="similarity">
    <text evidence="1">Belongs to the CFA/CMAS family.</text>
</comment>
<protein>
    <submittedName>
        <fullName evidence="6">Class I SAM-dependent methyltransferase</fullName>
        <ecNumber evidence="6">2.1.1.-</ecNumber>
    </submittedName>
</protein>
<evidence type="ECO:0000256" key="2">
    <source>
        <dbReference type="ARBA" id="ARBA00022603"/>
    </source>
</evidence>
<sequence>MSTTVATGASVEAIQHHYDLSNDFYALWLDPSMTYSSALWYGDESLSSAQRNKLDWHLDRVQIDTAERLLDVGCGWGSLLHRATERNPRCHGVGLSLSAAQLAAIAEHHWPRIETRLESWADHEADAPYDGIVSIGAFEHFARLDQSPREKLEGYRAFFVFCHRVSKPRGPLSLQTITYETADREQFSRFFAERIFPESDLPHLHEIAQAAHGLFEIVELRNDRAHYARTLRHWLSALRAHKDEAIALVGERAYIDYERYLGLMVVAFHTGTMNLCRLALRRLDPPGVLA</sequence>
<dbReference type="InterPro" id="IPR050723">
    <property type="entry name" value="CFA/CMAS"/>
</dbReference>
<gene>
    <name evidence="6" type="ORF">ACFOW7_19050</name>
</gene>
<dbReference type="GO" id="GO:0008168">
    <property type="term" value="F:methyltransferase activity"/>
    <property type="evidence" value="ECO:0007669"/>
    <property type="project" value="UniProtKB-KW"/>
</dbReference>
<keyword evidence="3 6" id="KW-0808">Transferase</keyword>
<evidence type="ECO:0000256" key="4">
    <source>
        <dbReference type="ARBA" id="ARBA00022691"/>
    </source>
</evidence>
<dbReference type="CDD" id="cd02440">
    <property type="entry name" value="AdoMet_MTases"/>
    <property type="match status" value="1"/>
</dbReference>
<dbReference type="InterPro" id="IPR029063">
    <property type="entry name" value="SAM-dependent_MTases_sf"/>
</dbReference>
<dbReference type="Pfam" id="PF02353">
    <property type="entry name" value="CMAS"/>
    <property type="match status" value="1"/>
</dbReference>
<keyword evidence="4" id="KW-0949">S-adenosyl-L-methionine</keyword>
<dbReference type="InterPro" id="IPR003333">
    <property type="entry name" value="CMAS"/>
</dbReference>
<evidence type="ECO:0000313" key="6">
    <source>
        <dbReference type="EMBL" id="MFC4161439.1"/>
    </source>
</evidence>
<evidence type="ECO:0000256" key="3">
    <source>
        <dbReference type="ARBA" id="ARBA00022679"/>
    </source>
</evidence>
<keyword evidence="2 6" id="KW-0489">Methyltransferase</keyword>
<accession>A0ABV8MUL9</accession>